<reference evidence="1" key="2">
    <citation type="submission" date="2021-08" db="EMBL/GenBank/DDBJ databases">
        <authorList>
            <person name="Tani A."/>
            <person name="Ola A."/>
            <person name="Ogura Y."/>
            <person name="Katsura K."/>
            <person name="Hayashi T."/>
        </authorList>
    </citation>
    <scope>NUCLEOTIDE SEQUENCE</scope>
    <source>
        <strain evidence="1">LMG 23639</strain>
    </source>
</reference>
<organism evidence="1 2">
    <name type="scientific">Methylobacterium jeotgali</name>
    <dbReference type="NCBI Taxonomy" id="381630"/>
    <lineage>
        <taxon>Bacteria</taxon>
        <taxon>Pseudomonadati</taxon>
        <taxon>Pseudomonadota</taxon>
        <taxon>Alphaproteobacteria</taxon>
        <taxon>Hyphomicrobiales</taxon>
        <taxon>Methylobacteriaceae</taxon>
        <taxon>Methylobacterium</taxon>
    </lineage>
</organism>
<protein>
    <submittedName>
        <fullName evidence="1">Uncharacterized protein</fullName>
    </submittedName>
</protein>
<evidence type="ECO:0000313" key="1">
    <source>
        <dbReference type="EMBL" id="GJE08874.1"/>
    </source>
</evidence>
<comment type="caution">
    <text evidence="1">The sequence shown here is derived from an EMBL/GenBank/DDBJ whole genome shotgun (WGS) entry which is preliminary data.</text>
</comment>
<reference evidence="1" key="1">
    <citation type="journal article" date="2021" name="Front. Microbiol.">
        <title>Comprehensive Comparative Genomics and Phenotyping of Methylobacterium Species.</title>
        <authorList>
            <person name="Alessa O."/>
            <person name="Ogura Y."/>
            <person name="Fujitani Y."/>
            <person name="Takami H."/>
            <person name="Hayashi T."/>
            <person name="Sahin N."/>
            <person name="Tani A."/>
        </authorList>
    </citation>
    <scope>NUCLEOTIDE SEQUENCE</scope>
    <source>
        <strain evidence="1">LMG 23639</strain>
    </source>
</reference>
<evidence type="ECO:0000313" key="2">
    <source>
        <dbReference type="Proteomes" id="UP001055102"/>
    </source>
</evidence>
<name>A0ABQ4T4A6_9HYPH</name>
<dbReference type="Proteomes" id="UP001055102">
    <property type="component" value="Unassembled WGS sequence"/>
</dbReference>
<sequence>MASRKASPAFPAYADDSTVQTIAGLTVENGTTRIALHGTLDITRDRTGLGHARTLRDLLGAVVKALEAADLPETVAENDEPPTPVRNPFA</sequence>
<proteinExistence type="predicted"/>
<accession>A0ABQ4T4A6</accession>
<gene>
    <name evidence="1" type="ORF">AOPFMNJM_4220</name>
</gene>
<dbReference type="RefSeq" id="WP_238278947.1">
    <property type="nucleotide sequence ID" value="NZ_BPQR01000094.1"/>
</dbReference>
<keyword evidence="2" id="KW-1185">Reference proteome</keyword>
<dbReference type="EMBL" id="BPQR01000094">
    <property type="protein sequence ID" value="GJE08874.1"/>
    <property type="molecule type" value="Genomic_DNA"/>
</dbReference>